<dbReference type="SUPFAM" id="SSF55729">
    <property type="entry name" value="Acyl-CoA N-acyltransferases (Nat)"/>
    <property type="match status" value="1"/>
</dbReference>
<dbReference type="Gene3D" id="3.40.630.30">
    <property type="match status" value="1"/>
</dbReference>
<dbReference type="Pfam" id="PF13302">
    <property type="entry name" value="Acetyltransf_3"/>
    <property type="match status" value="1"/>
</dbReference>
<proteinExistence type="predicted"/>
<evidence type="ECO:0000313" key="2">
    <source>
        <dbReference type="EMBL" id="GLR12919.1"/>
    </source>
</evidence>
<reference evidence="3" key="1">
    <citation type="journal article" date="2019" name="Int. J. Syst. Evol. Microbiol.">
        <title>The Global Catalogue of Microorganisms (GCM) 10K type strain sequencing project: providing services to taxonomists for standard genome sequencing and annotation.</title>
        <authorList>
            <consortium name="The Broad Institute Genomics Platform"/>
            <consortium name="The Broad Institute Genome Sequencing Center for Infectious Disease"/>
            <person name="Wu L."/>
            <person name="Ma J."/>
        </authorList>
    </citation>
    <scope>NUCLEOTIDE SEQUENCE [LARGE SCALE GENOMIC DNA]</scope>
    <source>
        <strain evidence="3">NBRC 110044</strain>
    </source>
</reference>
<organism evidence="2 3">
    <name type="scientific">Chitinimonas prasina</name>
    <dbReference type="NCBI Taxonomy" id="1434937"/>
    <lineage>
        <taxon>Bacteria</taxon>
        <taxon>Pseudomonadati</taxon>
        <taxon>Pseudomonadota</taxon>
        <taxon>Betaproteobacteria</taxon>
        <taxon>Neisseriales</taxon>
        <taxon>Chitinibacteraceae</taxon>
        <taxon>Chitinimonas</taxon>
    </lineage>
</organism>
<dbReference type="RefSeq" id="WP_284196914.1">
    <property type="nucleotide sequence ID" value="NZ_BSOG01000002.1"/>
</dbReference>
<dbReference type="Proteomes" id="UP001156706">
    <property type="component" value="Unassembled WGS sequence"/>
</dbReference>
<feature type="domain" description="N-acetyltransferase" evidence="1">
    <location>
        <begin position="10"/>
        <end position="171"/>
    </location>
</feature>
<dbReference type="PANTHER" id="PTHR43441:SF11">
    <property type="entry name" value="RIBOSOMAL-PROTEIN-SERINE ACETYLTRANSFERASE"/>
    <property type="match status" value="1"/>
</dbReference>
<dbReference type="PROSITE" id="PS51186">
    <property type="entry name" value="GNAT"/>
    <property type="match status" value="1"/>
</dbReference>
<sequence>MTPLLQGSRLDLRVLCDADADGPYPGWLNDPLVCAGNSHGVWPYSREMAREFIARSRQTRDALTLAMVVRDDGRHIGNISLQALQAANRSAEFAVLLGDRTAWGQGYGLEAARLIVAHGFDNLNLHRIHCGTFADNQAMLALARKLGMQQEGLRRQAVYKHGAWLDVVEFGLLRDEFVRT</sequence>
<gene>
    <name evidence="2" type="ORF">GCM10007907_17090</name>
</gene>
<keyword evidence="3" id="KW-1185">Reference proteome</keyword>
<dbReference type="InterPro" id="IPR016181">
    <property type="entry name" value="Acyl_CoA_acyltransferase"/>
</dbReference>
<comment type="caution">
    <text evidence="2">The sequence shown here is derived from an EMBL/GenBank/DDBJ whole genome shotgun (WGS) entry which is preliminary data.</text>
</comment>
<dbReference type="InterPro" id="IPR000182">
    <property type="entry name" value="GNAT_dom"/>
</dbReference>
<protein>
    <submittedName>
        <fullName evidence="2">N-acetyltransferase</fullName>
    </submittedName>
</protein>
<evidence type="ECO:0000259" key="1">
    <source>
        <dbReference type="PROSITE" id="PS51186"/>
    </source>
</evidence>
<dbReference type="PANTHER" id="PTHR43441">
    <property type="entry name" value="RIBOSOMAL-PROTEIN-SERINE ACETYLTRANSFERASE"/>
    <property type="match status" value="1"/>
</dbReference>
<dbReference type="InterPro" id="IPR051908">
    <property type="entry name" value="Ribosomal_N-acetyltransferase"/>
</dbReference>
<dbReference type="EMBL" id="BSOG01000002">
    <property type="protein sequence ID" value="GLR12919.1"/>
    <property type="molecule type" value="Genomic_DNA"/>
</dbReference>
<name>A0ABQ5YG73_9NEIS</name>
<evidence type="ECO:0000313" key="3">
    <source>
        <dbReference type="Proteomes" id="UP001156706"/>
    </source>
</evidence>
<accession>A0ABQ5YG73</accession>